<gene>
    <name evidence="2" type="ORF">L9S41_02695</name>
</gene>
<protein>
    <submittedName>
        <fullName evidence="2">Ig-like domain-containing protein</fullName>
    </submittedName>
</protein>
<feature type="signal peptide" evidence="1">
    <location>
        <begin position="1"/>
        <end position="24"/>
    </location>
</feature>
<accession>A0ABY5ZQZ5</accession>
<evidence type="ECO:0000313" key="3">
    <source>
        <dbReference type="Proteomes" id="UP001060414"/>
    </source>
</evidence>
<reference evidence="2" key="1">
    <citation type="journal article" date="2022" name="Environ. Microbiol.">
        <title>Geoalkalibacter halelectricus SAP #1 sp. nov. possessing extracellular electron transfer and mineral#reducing capabilities from a haloalkaline environment.</title>
        <authorList>
            <person name="Yadav S."/>
            <person name="Singh R."/>
            <person name="Sundharam S.S."/>
            <person name="Chaudhary S."/>
            <person name="Krishnamurthi S."/>
            <person name="Patil S.A."/>
        </authorList>
    </citation>
    <scope>NUCLEOTIDE SEQUENCE</scope>
    <source>
        <strain evidence="2">SAP-1</strain>
    </source>
</reference>
<keyword evidence="3" id="KW-1185">Reference proteome</keyword>
<dbReference type="Proteomes" id="UP001060414">
    <property type="component" value="Chromosome"/>
</dbReference>
<keyword evidence="1" id="KW-0732">Signal</keyword>
<organism evidence="2 3">
    <name type="scientific">Geoalkalibacter halelectricus</name>
    <dbReference type="NCBI Taxonomy" id="2847045"/>
    <lineage>
        <taxon>Bacteria</taxon>
        <taxon>Pseudomonadati</taxon>
        <taxon>Thermodesulfobacteriota</taxon>
        <taxon>Desulfuromonadia</taxon>
        <taxon>Desulfuromonadales</taxon>
        <taxon>Geoalkalibacteraceae</taxon>
        <taxon>Geoalkalibacter</taxon>
    </lineage>
</organism>
<dbReference type="Pfam" id="PF17963">
    <property type="entry name" value="Big_9"/>
    <property type="match status" value="1"/>
</dbReference>
<dbReference type="RefSeq" id="WP_260748677.1">
    <property type="nucleotide sequence ID" value="NZ_CP092109.1"/>
</dbReference>
<name>A0ABY5ZQZ5_9BACT</name>
<dbReference type="Gene3D" id="2.60.40.3440">
    <property type="match status" value="1"/>
</dbReference>
<evidence type="ECO:0000313" key="2">
    <source>
        <dbReference type="EMBL" id="UWZ80320.1"/>
    </source>
</evidence>
<feature type="chain" id="PRO_5045936440" evidence="1">
    <location>
        <begin position="25"/>
        <end position="619"/>
    </location>
</feature>
<sequence length="619" mass="67005">MKKTMFKTAMAWFLSLALAAGAWAELAYVSGTAGPVDADGDPAEVALFPAAPWDPVNEELLTEGDYRGAGFPIWYQDTTGLQLTLCLDGEEESFPCGWEGSPVFTDSECTEPLYPYQDVVGFGDEAFYFKATSHPFDVPLEDHPVDGASAQLALLLETTWGEDTRFDENTGRVGDQDIFIEEEDGTCVSAVGADLHRVAPGSELLFSRIRLRLLGDQAGHAGWYRITHPYGVKTFYHLPEVIDDDEGDDRSQVRQQVGDFSGTENPDYTIVLNDPDTLIGRFGQPTALANYVDVGGSNVTDIDQSIGFSNDASVGLKNIGPFLVKPDYLEDPDLRIPILDEDGNETGLFHQYIGNPIEEPDSGHAVIGSPFLDPRGPTNDGTPTLANYFKIEFFSGNINTLPSEGTEGWTIVGFTDLFNVAGKVANCDNPDNVAPLTVDDSARVRHGGQVIIPVLENDDPDGSISPIRTTSIVITDPPAQGTATVNGDGTITYVSDGEFLESVEFKYQVSDHCGLLSEEATVTVFVEDLQLNQAEFRVRLGKWDISGTSSHRTDNRISLYVGAYDADNPESNLLIGEADVDENGNWTFSGKSVVSPAGGSVTAVSALEIHTEPMSLLIR</sequence>
<proteinExistence type="predicted"/>
<dbReference type="EMBL" id="CP092109">
    <property type="protein sequence ID" value="UWZ80320.1"/>
    <property type="molecule type" value="Genomic_DNA"/>
</dbReference>
<evidence type="ECO:0000256" key="1">
    <source>
        <dbReference type="SAM" id="SignalP"/>
    </source>
</evidence>